<keyword evidence="1" id="KW-0238">DNA-binding</keyword>
<proteinExistence type="predicted"/>
<evidence type="ECO:0000313" key="3">
    <source>
        <dbReference type="EMBL" id="MFC7747078.1"/>
    </source>
</evidence>
<evidence type="ECO:0000256" key="1">
    <source>
        <dbReference type="ARBA" id="ARBA00023125"/>
    </source>
</evidence>
<reference evidence="4" key="1">
    <citation type="journal article" date="2019" name="Int. J. Syst. Evol. Microbiol.">
        <title>The Global Catalogue of Microorganisms (GCM) 10K type strain sequencing project: providing services to taxonomists for standard genome sequencing and annotation.</title>
        <authorList>
            <consortium name="The Broad Institute Genomics Platform"/>
            <consortium name="The Broad Institute Genome Sequencing Center for Infectious Disease"/>
            <person name="Wu L."/>
            <person name="Ma J."/>
        </authorList>
    </citation>
    <scope>NUCLEOTIDE SEQUENCE [LARGE SCALE GENOMIC DNA]</scope>
    <source>
        <strain evidence="4">JCM 30234</strain>
    </source>
</reference>
<dbReference type="GO" id="GO:0004519">
    <property type="term" value="F:endonuclease activity"/>
    <property type="evidence" value="ECO:0007669"/>
    <property type="project" value="UniProtKB-KW"/>
</dbReference>
<feature type="domain" description="Endonuclease NucS C-terminal" evidence="2">
    <location>
        <begin position="7"/>
        <end position="96"/>
    </location>
</feature>
<keyword evidence="3" id="KW-0255">Endonuclease</keyword>
<dbReference type="PANTHER" id="PTHR38814">
    <property type="entry name" value="ENDONUCLEASE NUCS"/>
    <property type="match status" value="1"/>
</dbReference>
<dbReference type="InterPro" id="IPR002793">
    <property type="entry name" value="Endonuclease_NucS"/>
</dbReference>
<evidence type="ECO:0000313" key="4">
    <source>
        <dbReference type="Proteomes" id="UP001596620"/>
    </source>
</evidence>
<accession>A0ABW2UVU5</accession>
<dbReference type="PANTHER" id="PTHR38814:SF1">
    <property type="entry name" value="ENDONUCLEASE NUCS"/>
    <property type="match status" value="1"/>
</dbReference>
<sequence>MTRGEEVIRDYLADNLNFIEEGLQLIDKEYYLPNNDGSRGYIDILATDSQSNFVIIELKRSVQASRQAIHEVIKYTALLKQKHKVKDSEIRIIIISTNWEELLTPFSKMISRTNYYVEGYDISIDDHFIPDSKTKVEPITPPLLRKFSAMHLGLYCKTDNTMKVLLAILSEKVQEIGIINFVFLEKEAMVDGKYPNPYCLYFTLLEESLERYWDIIDDLDCKNESHCRDVVNEYISQHEERTEEVERHYLEQEIITEIMNAITEIKDKELDYFVEGETPEGLANSLNFWRVIKVNRFGFIEGDIRLTDKQIIKEIVGFDGGNSDVFIDFYNTQQKAKYNEISQNISTTLAFNRKWEEDILRVLRNHQSDKDTRISLYIYDRNNVLESIYTAMYSENNTLPSYELVVDVSDVEYPCTYIYYGKLIWNRNMIKFENLINKHFASDSFNILLFERIS</sequence>
<dbReference type="Pfam" id="PF01939">
    <property type="entry name" value="NucS_C"/>
    <property type="match status" value="1"/>
</dbReference>
<evidence type="ECO:0000259" key="2">
    <source>
        <dbReference type="Pfam" id="PF01939"/>
    </source>
</evidence>
<dbReference type="InterPro" id="IPR048301">
    <property type="entry name" value="NucS_C"/>
</dbReference>
<dbReference type="Proteomes" id="UP001596620">
    <property type="component" value="Unassembled WGS sequence"/>
</dbReference>
<comment type="caution">
    <text evidence="3">The sequence shown here is derived from an EMBL/GenBank/DDBJ whole genome shotgun (WGS) entry which is preliminary data.</text>
</comment>
<protein>
    <submittedName>
        <fullName evidence="3">Endonuclease NucS domain-containing protein</fullName>
    </submittedName>
</protein>
<organism evidence="3 4">
    <name type="scientific">Lentibacillus kimchii</name>
    <dbReference type="NCBI Taxonomy" id="1542911"/>
    <lineage>
        <taxon>Bacteria</taxon>
        <taxon>Bacillati</taxon>
        <taxon>Bacillota</taxon>
        <taxon>Bacilli</taxon>
        <taxon>Bacillales</taxon>
        <taxon>Bacillaceae</taxon>
        <taxon>Lentibacillus</taxon>
    </lineage>
</organism>
<dbReference type="InterPro" id="IPR011856">
    <property type="entry name" value="tRNA_endonuc-like_dom_sf"/>
</dbReference>
<dbReference type="Gene3D" id="3.40.1350.10">
    <property type="match status" value="1"/>
</dbReference>
<keyword evidence="4" id="KW-1185">Reference proteome</keyword>
<name>A0ABW2UVU5_9BACI</name>
<dbReference type="RefSeq" id="WP_382358598.1">
    <property type="nucleotide sequence ID" value="NZ_JBHTGR010000014.1"/>
</dbReference>
<keyword evidence="3" id="KW-0540">Nuclease</keyword>
<dbReference type="EMBL" id="JBHTGR010000014">
    <property type="protein sequence ID" value="MFC7747078.1"/>
    <property type="molecule type" value="Genomic_DNA"/>
</dbReference>
<gene>
    <name evidence="3" type="ORF">ACFQU8_07490</name>
</gene>
<keyword evidence="3" id="KW-0378">Hydrolase</keyword>